<dbReference type="RefSeq" id="WP_139839534.1">
    <property type="nucleotide sequence ID" value="NZ_FWFR01000001.1"/>
</dbReference>
<name>A0A1Y5S3C0_9PROT</name>
<keyword evidence="2" id="KW-1185">Reference proteome</keyword>
<evidence type="ECO:0000313" key="2">
    <source>
        <dbReference type="Proteomes" id="UP000193200"/>
    </source>
</evidence>
<dbReference type="Proteomes" id="UP000193200">
    <property type="component" value="Unassembled WGS sequence"/>
</dbReference>
<dbReference type="InParanoid" id="A0A1Y5S3C0"/>
<reference evidence="1 2" key="1">
    <citation type="submission" date="2017-03" db="EMBL/GenBank/DDBJ databases">
        <authorList>
            <person name="Afonso C.L."/>
            <person name="Miller P.J."/>
            <person name="Scott M.A."/>
            <person name="Spackman E."/>
            <person name="Goraichik I."/>
            <person name="Dimitrov K.M."/>
            <person name="Suarez D.L."/>
            <person name="Swayne D.E."/>
        </authorList>
    </citation>
    <scope>NUCLEOTIDE SEQUENCE [LARGE SCALE GENOMIC DNA]</scope>
    <source>
        <strain evidence="1 2">CECT 7691</strain>
    </source>
</reference>
<evidence type="ECO:0000313" key="1">
    <source>
        <dbReference type="EMBL" id="SLN31744.1"/>
    </source>
</evidence>
<dbReference type="OrthoDB" id="976200at2"/>
<gene>
    <name evidence="1" type="ORF">OCH7691_01148</name>
</gene>
<accession>A0A1Y5S3C0</accession>
<dbReference type="Pfam" id="PF18906">
    <property type="entry name" value="Phage_tube_2"/>
    <property type="match status" value="1"/>
</dbReference>
<organism evidence="1 2">
    <name type="scientific">Oceanibacterium hippocampi</name>
    <dbReference type="NCBI Taxonomy" id="745714"/>
    <lineage>
        <taxon>Bacteria</taxon>
        <taxon>Pseudomonadati</taxon>
        <taxon>Pseudomonadota</taxon>
        <taxon>Alphaproteobacteria</taxon>
        <taxon>Sneathiellales</taxon>
        <taxon>Sneathiellaceae</taxon>
        <taxon>Oceanibacterium</taxon>
    </lineage>
</organism>
<proteinExistence type="predicted"/>
<protein>
    <submittedName>
        <fullName evidence="1">Uncharacterized protein</fullName>
    </submittedName>
</protein>
<sequence length="301" mass="31379">MAFAAGSRHALAYVAEATFGVTPETPAMQELRHTACSLGLAKDSLESNEIRADRQIAFQRHGNRRVTGEIGVEFAYGAFDTLLEAALFGSWSSDVLKAGMTERSLTIERGFSDIGQYAVHSGSMVSSFSLSVRPNQIVTGSFGILGKEMSLAASPLDASVTAAPANEPFDSFQGTLTEGGGAIAIVTGLDFTLENGLDPAFVIGSASTPRITPGRSRLTGTLSAYFEDETLLAKFVDETPSAIALTLSGAGGSYAIAFENVKYTGGSVPADNAGPLALSLPFIALYDAAEQSQVTITRTAA</sequence>
<dbReference type="AlphaFoldDB" id="A0A1Y5S3C0"/>
<dbReference type="EMBL" id="FWFR01000001">
    <property type="protein sequence ID" value="SLN31744.1"/>
    <property type="molecule type" value="Genomic_DNA"/>
</dbReference>
<dbReference type="InterPro" id="IPR044000">
    <property type="entry name" value="Phage_tube_2"/>
</dbReference>